<dbReference type="Gene3D" id="3.40.50.2000">
    <property type="entry name" value="Glycogen Phosphorylase B"/>
    <property type="match status" value="2"/>
</dbReference>
<dbReference type="SUPFAM" id="SSF56784">
    <property type="entry name" value="HAD-like"/>
    <property type="match status" value="1"/>
</dbReference>
<name>A0A9P8Q5P8_WICPI</name>
<dbReference type="Gene3D" id="3.40.50.1000">
    <property type="entry name" value="HAD superfamily/HAD-like"/>
    <property type="match status" value="1"/>
</dbReference>
<dbReference type="GO" id="GO:0005946">
    <property type="term" value="C:alpha,alpha-trehalose-phosphate synthase complex (UDP-forming)"/>
    <property type="evidence" value="ECO:0007669"/>
    <property type="project" value="TreeGrafter"/>
</dbReference>
<sequence>MSEFVYPKIEDFIKPSDYKEKKLSGRILNAFTQIPNLIYKNDSSEQEWSIKHLPGNSALLSSFDYLNKETKWESHLFAWTGELYINNVTSTVADAQANQQTMDESFYLNDEDKKDIETKIRHSNENKNIHPIWLLRKDQQRWRKYAENVIWPAFHYIMGTPTDGREEAEWWHDYVKFNEAYATKIISNYKPGDIIWIHDYYLLLLPQLIRMQFPNAIIGTFLHCPFPSSEYFRALPKRQQLLDGLLGSNNVSFQNPSFARHFISSCKRILGSELASPNQILAYGITINVSSLPIGIDIPRIEYDAFNDEIDQKVAQLRRTYSNNHKKIIVGRDRLDSVRGVLQKLQAFETFLEMYPEWSDRVILIQVSSPSNLHSAKVEAQITELISTINAKYGTLHSMPVHHYQMRIDKEEYLALLRVADLGLITSVRDGMNTTALEYVIAQKYNHSPLILSEFSGTASVLKDAMIVNPWDSVAVAKSIYEGLNLSPERRSYMENNLYRNVLSVQQWTNEYLTQLIDDIEIDDGTKVLTSSLDRPQVLSHYKQSKRRLFLFDYDGTLTPIVTDPAAAIPSSRLIDIFSKLSADPNNMIWVISGRDQEFLERWIGSNNSKIGLSAEHGCFMKDINSNEWVNLTSEVDMSWQAKVEEIYGEYNVKTPGANTEKKKVALTWHYRRSDPELGEFNARQLVKELNEKIAPFYDVEVMEGKANVEVRPSFVNKGEIVKRLVLAKHGSPQTHLNLDLDNEYEELPDFILCLGDDKTDEDMFVKLNDIEKDWIRNDFTKHHKFDNYGIYSIKVGSASQATNAKFHLNNPTQVLDTLGLLIGEISIFETASTSLELDDRGHLKNSIASKKSEDIIQSLTLKRSQSEKK</sequence>
<evidence type="ECO:0008006" key="5">
    <source>
        <dbReference type="Google" id="ProtNLM"/>
    </source>
</evidence>
<evidence type="ECO:0000313" key="3">
    <source>
        <dbReference type="EMBL" id="KAH3683349.1"/>
    </source>
</evidence>
<dbReference type="CDD" id="cd03788">
    <property type="entry name" value="GT20_TPS"/>
    <property type="match status" value="1"/>
</dbReference>
<dbReference type="NCBIfam" id="TIGR00685">
    <property type="entry name" value="T6PP"/>
    <property type="match status" value="1"/>
</dbReference>
<comment type="caution">
    <text evidence="3">The sequence shown here is derived from an EMBL/GenBank/DDBJ whole genome shotgun (WGS) entry which is preliminary data.</text>
</comment>
<dbReference type="InterPro" id="IPR023214">
    <property type="entry name" value="HAD_sf"/>
</dbReference>
<dbReference type="GO" id="GO:0031505">
    <property type="term" value="P:fungal-type cell wall organization"/>
    <property type="evidence" value="ECO:0007669"/>
    <property type="project" value="TreeGrafter"/>
</dbReference>
<comment type="similarity">
    <text evidence="2">In the C-terminal section; belongs to the trehalose phosphatase family.</text>
</comment>
<dbReference type="InterPro" id="IPR001830">
    <property type="entry name" value="Glyco_trans_20"/>
</dbReference>
<dbReference type="GO" id="GO:0034605">
    <property type="term" value="P:cellular response to heat"/>
    <property type="evidence" value="ECO:0007669"/>
    <property type="project" value="TreeGrafter"/>
</dbReference>
<evidence type="ECO:0000313" key="4">
    <source>
        <dbReference type="Proteomes" id="UP000774326"/>
    </source>
</evidence>
<evidence type="ECO:0000256" key="1">
    <source>
        <dbReference type="ARBA" id="ARBA00005409"/>
    </source>
</evidence>
<dbReference type="AlphaFoldDB" id="A0A9P8Q5P8"/>
<dbReference type="GO" id="GO:0005829">
    <property type="term" value="C:cytosol"/>
    <property type="evidence" value="ECO:0007669"/>
    <property type="project" value="TreeGrafter"/>
</dbReference>
<dbReference type="SUPFAM" id="SSF53756">
    <property type="entry name" value="UDP-Glycosyltransferase/glycogen phosphorylase"/>
    <property type="match status" value="1"/>
</dbReference>
<gene>
    <name evidence="3" type="ORF">WICPIJ_005672</name>
</gene>
<dbReference type="PANTHER" id="PTHR10788">
    <property type="entry name" value="TREHALOSE-6-PHOSPHATE SYNTHASE"/>
    <property type="match status" value="1"/>
</dbReference>
<dbReference type="InterPro" id="IPR003337">
    <property type="entry name" value="Trehalose_PPase"/>
</dbReference>
<reference evidence="3" key="2">
    <citation type="submission" date="2021-01" db="EMBL/GenBank/DDBJ databases">
        <authorList>
            <person name="Schikora-Tamarit M.A."/>
        </authorList>
    </citation>
    <scope>NUCLEOTIDE SEQUENCE</scope>
    <source>
        <strain evidence="3">CBS2887</strain>
    </source>
</reference>
<dbReference type="GO" id="GO:0003825">
    <property type="term" value="F:alpha,alpha-trehalose-phosphate synthase (UDP-forming) activity"/>
    <property type="evidence" value="ECO:0007669"/>
    <property type="project" value="TreeGrafter"/>
</dbReference>
<organism evidence="3 4">
    <name type="scientific">Wickerhamomyces pijperi</name>
    <name type="common">Yeast</name>
    <name type="synonym">Pichia pijperi</name>
    <dbReference type="NCBI Taxonomy" id="599730"/>
    <lineage>
        <taxon>Eukaryota</taxon>
        <taxon>Fungi</taxon>
        <taxon>Dikarya</taxon>
        <taxon>Ascomycota</taxon>
        <taxon>Saccharomycotina</taxon>
        <taxon>Saccharomycetes</taxon>
        <taxon>Phaffomycetales</taxon>
        <taxon>Wickerhamomycetaceae</taxon>
        <taxon>Wickerhamomyces</taxon>
    </lineage>
</organism>
<dbReference type="EMBL" id="JAEUBG010003160">
    <property type="protein sequence ID" value="KAH3683349.1"/>
    <property type="molecule type" value="Genomic_DNA"/>
</dbReference>
<dbReference type="Proteomes" id="UP000774326">
    <property type="component" value="Unassembled WGS sequence"/>
</dbReference>
<keyword evidence="4" id="KW-1185">Reference proteome</keyword>
<protein>
    <recommendedName>
        <fullName evidence="5">Trehalose-phosphatase</fullName>
    </recommendedName>
</protein>
<comment type="similarity">
    <text evidence="1">In the N-terminal section; belongs to the glycosyltransferase 20 family.</text>
</comment>
<dbReference type="FunFam" id="3.40.50.2000:FF:000131">
    <property type="entry name" value="Trehalose-6-phosphate phosphatase"/>
    <property type="match status" value="1"/>
</dbReference>
<dbReference type="OrthoDB" id="755951at2759"/>
<dbReference type="FunFam" id="3.40.50.2000:FF:000036">
    <property type="entry name" value="Alpha,alpha-trehalose-phosphate synthase subunit Tps2"/>
    <property type="match status" value="1"/>
</dbReference>
<reference evidence="3" key="1">
    <citation type="journal article" date="2021" name="Open Biol.">
        <title>Shared evolutionary footprints suggest mitochondrial oxidative damage underlies multiple complex I losses in fungi.</title>
        <authorList>
            <person name="Schikora-Tamarit M.A."/>
            <person name="Marcet-Houben M."/>
            <person name="Nosek J."/>
            <person name="Gabaldon T."/>
        </authorList>
    </citation>
    <scope>NUCLEOTIDE SEQUENCE</scope>
    <source>
        <strain evidence="3">CBS2887</strain>
    </source>
</reference>
<dbReference type="GO" id="GO:0005992">
    <property type="term" value="P:trehalose biosynthetic process"/>
    <property type="evidence" value="ECO:0007669"/>
    <property type="project" value="InterPro"/>
</dbReference>
<dbReference type="InterPro" id="IPR006379">
    <property type="entry name" value="HAD-SF_hydro_IIB"/>
</dbReference>
<dbReference type="GO" id="GO:0004805">
    <property type="term" value="F:trehalose-phosphatase activity"/>
    <property type="evidence" value="ECO:0007669"/>
    <property type="project" value="TreeGrafter"/>
</dbReference>
<evidence type="ECO:0000256" key="2">
    <source>
        <dbReference type="ARBA" id="ARBA00006330"/>
    </source>
</evidence>
<dbReference type="PANTHER" id="PTHR10788:SF123">
    <property type="entry name" value="TREHALOSE-PHOSPHATASE"/>
    <property type="match status" value="1"/>
</dbReference>
<dbReference type="InterPro" id="IPR036412">
    <property type="entry name" value="HAD-like_sf"/>
</dbReference>
<dbReference type="NCBIfam" id="TIGR01484">
    <property type="entry name" value="HAD-SF-IIB"/>
    <property type="match status" value="1"/>
</dbReference>
<dbReference type="Pfam" id="PF02358">
    <property type="entry name" value="Trehalose_PPase"/>
    <property type="match status" value="1"/>
</dbReference>
<proteinExistence type="inferred from homology"/>
<dbReference type="CDD" id="cd01627">
    <property type="entry name" value="HAD_TPP"/>
    <property type="match status" value="1"/>
</dbReference>
<accession>A0A9P8Q5P8</accession>
<dbReference type="Pfam" id="PF00982">
    <property type="entry name" value="Glyco_transf_20"/>
    <property type="match status" value="1"/>
</dbReference>
<dbReference type="Gene3D" id="3.30.70.1020">
    <property type="entry name" value="Trehalose-6-phosphate phosphatase related protein, domain 2"/>
    <property type="match status" value="1"/>
</dbReference>